<dbReference type="EMBL" id="WUUL01000004">
    <property type="protein sequence ID" value="MXQ53682.1"/>
    <property type="molecule type" value="Genomic_DNA"/>
</dbReference>
<evidence type="ECO:0008006" key="3">
    <source>
        <dbReference type="Google" id="ProtNLM"/>
    </source>
</evidence>
<dbReference type="InterPro" id="IPR004027">
    <property type="entry name" value="SEC_C_motif"/>
</dbReference>
<dbReference type="Pfam" id="PF02810">
    <property type="entry name" value="SEC-C"/>
    <property type="match status" value="1"/>
</dbReference>
<dbReference type="RefSeq" id="WP_160801035.1">
    <property type="nucleotide sequence ID" value="NZ_WUUL01000004.1"/>
</dbReference>
<evidence type="ECO:0000313" key="1">
    <source>
        <dbReference type="EMBL" id="MXQ53682.1"/>
    </source>
</evidence>
<reference evidence="1 2" key="1">
    <citation type="submission" date="2019-12" db="EMBL/GenBank/DDBJ databases">
        <title>Whole-genome analyses of novel actinobacteria.</title>
        <authorList>
            <person name="Sahin N."/>
            <person name="Saygin H."/>
        </authorList>
    </citation>
    <scope>NUCLEOTIDE SEQUENCE [LARGE SCALE GENOMIC DNA]</scope>
    <source>
        <strain evidence="1 2">KC615</strain>
    </source>
</reference>
<dbReference type="Gene3D" id="3.10.450.50">
    <property type="match status" value="1"/>
</dbReference>
<keyword evidence="2" id="KW-1185">Reference proteome</keyword>
<accession>A0A6I4W080</accession>
<comment type="caution">
    <text evidence="1">The sequence shown here is derived from an EMBL/GenBank/DDBJ whole genome shotgun (WGS) entry which is preliminary data.</text>
</comment>
<name>A0A6I4W080_9BACL</name>
<protein>
    <recommendedName>
        <fullName evidence="3">SEC-C motif-containing protein</fullName>
    </recommendedName>
</protein>
<dbReference type="SUPFAM" id="SSF103642">
    <property type="entry name" value="Sec-C motif"/>
    <property type="match status" value="1"/>
</dbReference>
<organism evidence="1 2">
    <name type="scientific">Shimazuella alba</name>
    <dbReference type="NCBI Taxonomy" id="2690964"/>
    <lineage>
        <taxon>Bacteria</taxon>
        <taxon>Bacillati</taxon>
        <taxon>Bacillota</taxon>
        <taxon>Bacilli</taxon>
        <taxon>Bacillales</taxon>
        <taxon>Thermoactinomycetaceae</taxon>
        <taxon>Shimazuella</taxon>
    </lineage>
</organism>
<evidence type="ECO:0000313" key="2">
    <source>
        <dbReference type="Proteomes" id="UP000430692"/>
    </source>
</evidence>
<dbReference type="Proteomes" id="UP000430692">
    <property type="component" value="Unassembled WGS sequence"/>
</dbReference>
<sequence>MVGRNQPCTCGSGKKYKKCCERVVVFHHAELTRENRERGQKGKLLSDLDTWFHRYAKVEDQDKWATRFKELLQLPVDQPIPKSFAFSFHYYLLFDAPCINGRRPVELWASTNRHRMDGERVIQSLSELSFSCFEMLESKEDTMTFRSLETNKDYEVMKQDAIPRDKLVFARLIRIGNRYELFGPYTSFVHEMRGEILVQLEKYNHHEEEQQELTIRETSWRVLGWSIQRANELESMEQQLTSAPTEMRLESNKDLFLSAMENQAERPGLPVSILSDLEQFYVSEVYKLQKGTQAWYSRSLETLFQYLSLRFGQSFEWSLLNEDVLARFFSVWYMDHHQSTPVSARIFLNTCKHLFRWLESAGYASVFQAFKKVYIPFIRLIPETIEACNWMTENGVMNKIQEEPEQRNMFLLHVTSAGPVILVGEQWRPIQLRSFPRMWAEKRFWIKGTIQSDNNQYVFTQVENMYPVVSLEEHERTEVLQK</sequence>
<dbReference type="AlphaFoldDB" id="A0A6I4W080"/>
<proteinExistence type="predicted"/>
<gene>
    <name evidence="1" type="ORF">GSM42_08050</name>
</gene>